<dbReference type="Proteomes" id="UP000321304">
    <property type="component" value="Unassembled WGS sequence"/>
</dbReference>
<organism evidence="1 2">
    <name type="scientific">Bradyrhizobium macuxiense</name>
    <dbReference type="NCBI Taxonomy" id="1755647"/>
    <lineage>
        <taxon>Bacteria</taxon>
        <taxon>Pseudomonadati</taxon>
        <taxon>Pseudomonadota</taxon>
        <taxon>Alphaproteobacteria</taxon>
        <taxon>Hyphomicrobiales</taxon>
        <taxon>Nitrobacteraceae</taxon>
        <taxon>Bradyrhizobium</taxon>
    </lineage>
</organism>
<gene>
    <name evidence="1" type="ORF">FBZ93_12523</name>
</gene>
<reference evidence="1 2" key="1">
    <citation type="submission" date="2019-06" db="EMBL/GenBank/DDBJ databases">
        <title>Genomic Encyclopedia of Type Strains, Phase IV (KMG-V): Genome sequencing to study the core and pangenomes of soil and plant-associated prokaryotes.</title>
        <authorList>
            <person name="Whitman W."/>
        </authorList>
    </citation>
    <scope>NUCLEOTIDE SEQUENCE [LARGE SCALE GENOMIC DNA]</scope>
    <source>
        <strain evidence="1 2">BR 10355</strain>
    </source>
</reference>
<sequence length="339" mass="38304">MMKERLAWQNSGPPDVLRIWYVAPQRLCNFSCPYCVSTGEWAKDPRTDWRTEQDLQDYKYVVHWLGSRDFPIGLRLASLGEPLTSKPFLAQASWLCCQDNVRYVELVTNGSLLKNRLSLFSAEGRAKLSLWITYHPTEIGLERFVENVLSARDEFGCFVVVNALLFPNSKRALNELSKTLSGYDVPLNVDLGYIADAELGTYTYSDAIVPASREEEWKRVAAEFGCDEEMIAANIAGLDDSLGRLCGAGNGYIFIGIDGEVYPCSRYYDLKIGRLGNILDRTFVLPPARNSWNTCMSKCGCSNKEDFLNLQLVDQSRRRDVPSLGWLSRNLARPHQNPT</sequence>
<keyword evidence="2" id="KW-1185">Reference proteome</keyword>
<dbReference type="PANTHER" id="PTHR11228">
    <property type="entry name" value="RADICAL SAM DOMAIN PROTEIN"/>
    <property type="match status" value="1"/>
</dbReference>
<proteinExistence type="predicted"/>
<dbReference type="InterPro" id="IPR013785">
    <property type="entry name" value="Aldolase_TIM"/>
</dbReference>
<dbReference type="Gene3D" id="3.20.20.70">
    <property type="entry name" value="Aldolase class I"/>
    <property type="match status" value="1"/>
</dbReference>
<dbReference type="InterPro" id="IPR058240">
    <property type="entry name" value="rSAM_sf"/>
</dbReference>
<dbReference type="InterPro" id="IPR050377">
    <property type="entry name" value="Radical_SAM_PqqE_MftC-like"/>
</dbReference>
<evidence type="ECO:0000313" key="1">
    <source>
        <dbReference type="EMBL" id="TWB86897.1"/>
    </source>
</evidence>
<dbReference type="SUPFAM" id="SSF102114">
    <property type="entry name" value="Radical SAM enzymes"/>
    <property type="match status" value="1"/>
</dbReference>
<dbReference type="AlphaFoldDB" id="A0A560KUV7"/>
<evidence type="ECO:0000313" key="2">
    <source>
        <dbReference type="Proteomes" id="UP000321304"/>
    </source>
</evidence>
<dbReference type="OrthoDB" id="9780503at2"/>
<name>A0A560KUV7_9BRAD</name>
<comment type="caution">
    <text evidence="1">The sequence shown here is derived from an EMBL/GenBank/DDBJ whole genome shotgun (WGS) entry which is preliminary data.</text>
</comment>
<protein>
    <submittedName>
        <fullName evidence="1">Radical SAM protein with 4Fe4S-binding SPASM domain</fullName>
    </submittedName>
</protein>
<accession>A0A560KUV7</accession>
<dbReference type="EMBL" id="VITY01000025">
    <property type="protein sequence ID" value="TWB86897.1"/>
    <property type="molecule type" value="Genomic_DNA"/>
</dbReference>
<dbReference type="PANTHER" id="PTHR11228:SF7">
    <property type="entry name" value="PQQA PEPTIDE CYCLASE"/>
    <property type="match status" value="1"/>
</dbReference>